<dbReference type="RefSeq" id="WP_345236870.1">
    <property type="nucleotide sequence ID" value="NZ_BAABGZ010000064.1"/>
</dbReference>
<sequence>MENVIAPTPRAEGLRVAILELVNASAFTTPAEKATAAQRIAACQSEATLTKWYRNTLVELAEREEAAPAQAPAISYATASQKETIIRLLNHPAVTRQMKTKCLLNINRLTVETANKVIADLQAHIDTTTPPRRRWEKRYGQIKANAFSCYGSAAQPAMPGNDVAFVLGNN</sequence>
<accession>A0ABP8IL71</accession>
<dbReference type="Proteomes" id="UP001501153">
    <property type="component" value="Unassembled WGS sequence"/>
</dbReference>
<evidence type="ECO:0000313" key="2">
    <source>
        <dbReference type="Proteomes" id="UP001501153"/>
    </source>
</evidence>
<proteinExistence type="predicted"/>
<comment type="caution">
    <text evidence="1">The sequence shown here is derived from an EMBL/GenBank/DDBJ whole genome shotgun (WGS) entry which is preliminary data.</text>
</comment>
<evidence type="ECO:0000313" key="1">
    <source>
        <dbReference type="EMBL" id="GAA4362076.1"/>
    </source>
</evidence>
<keyword evidence="2" id="KW-1185">Reference proteome</keyword>
<organism evidence="1 2">
    <name type="scientific">Hymenobacter saemangeumensis</name>
    <dbReference type="NCBI Taxonomy" id="1084522"/>
    <lineage>
        <taxon>Bacteria</taxon>
        <taxon>Pseudomonadati</taxon>
        <taxon>Bacteroidota</taxon>
        <taxon>Cytophagia</taxon>
        <taxon>Cytophagales</taxon>
        <taxon>Hymenobacteraceae</taxon>
        <taxon>Hymenobacter</taxon>
    </lineage>
</organism>
<reference evidence="2" key="1">
    <citation type="journal article" date="2019" name="Int. J. Syst. Evol. Microbiol.">
        <title>The Global Catalogue of Microorganisms (GCM) 10K type strain sequencing project: providing services to taxonomists for standard genome sequencing and annotation.</title>
        <authorList>
            <consortium name="The Broad Institute Genomics Platform"/>
            <consortium name="The Broad Institute Genome Sequencing Center for Infectious Disease"/>
            <person name="Wu L."/>
            <person name="Ma J."/>
        </authorList>
    </citation>
    <scope>NUCLEOTIDE SEQUENCE [LARGE SCALE GENOMIC DNA]</scope>
    <source>
        <strain evidence="2">JCM 17923</strain>
    </source>
</reference>
<gene>
    <name evidence="1" type="ORF">GCM10023185_29630</name>
</gene>
<dbReference type="EMBL" id="BAABGZ010000064">
    <property type="protein sequence ID" value="GAA4362076.1"/>
    <property type="molecule type" value="Genomic_DNA"/>
</dbReference>
<name>A0ABP8IL71_9BACT</name>
<protein>
    <submittedName>
        <fullName evidence="1">Uncharacterized protein</fullName>
    </submittedName>
</protein>